<dbReference type="InterPro" id="IPR022158">
    <property type="entry name" value="Inositol_phosphatase"/>
</dbReference>
<accession>A0AA40ED32</accession>
<dbReference type="AlphaFoldDB" id="A0AA40ED32"/>
<feature type="compositionally biased region" description="Polar residues" evidence="1">
    <location>
        <begin position="242"/>
        <end position="254"/>
    </location>
</feature>
<evidence type="ECO:0000313" key="5">
    <source>
        <dbReference type="Proteomes" id="UP001172159"/>
    </source>
</evidence>
<feature type="compositionally biased region" description="Basic and acidic residues" evidence="1">
    <location>
        <begin position="386"/>
        <end position="395"/>
    </location>
</feature>
<dbReference type="InterPro" id="IPR002013">
    <property type="entry name" value="SAC_dom"/>
</dbReference>
<sequence length="989" mass="108594">MPGLARKVLICAAVDGLILHPLNPVPSKDAPAGSRPPALPLVKIKYGPNVSVSTLSRDNAPATNEPGSSFEAYGIVGIITVFHYSYLISITRRQQVANLLNKHPIYVVTEVALTPLSSQKEAADSISKTSLALKNRQQVEGTTSPSTSGDDETSPEAGGLGIDELPGGNINDAVESAPEDEGQGQNDATPGAAAATRSSIAQDVISRRGSYGRFAQRWFSRSGWAGESKRQMGLTADAPDPSGQQQQKASNKNVPTRFRIPEGADGSEAAISLLPKLLRTAQILFGSSKTFFFAYDYDITRSQADEKRGERGGLTTTPLWKQVDQEYFWNGNVMKKFVEAGADAVVMPLMQGFVGERGFVVDGRPPQVDGEGGGKESVELSELSPGEEKTEEDGLRGTERRFVITVISRRSIKRAGLRYLRRGIDEEGYVANGVETEQILCGDKGDKGKVYSFVQVRGSFPLFFTQSPYSLKPSPVLMHSQEANYGALKRHFERLGQRYGELQVVNLVEKHGVEAPIAELYEKSVERLNEEREKEGREKVGFEWFDFHAVCRGMKFENVSVLLQILGGELERLGSSVVVDGGRVVVERQRGVLRTNCMDCLDRTNVCQSSFGKYMLDLQLKAEGFDMGVQRDQENSWFNTLWADNGDAISKQYASTGAMKGDYTRTRKRNYRGALTDAGLSLTRLFNGMFNDFFLQASIDFLLGNVTSLVFEEFEANMMTKDPAVSMQNMRQQAIELCQKRVIEDETEEFIGGWTFLTPSVPDTVRSATFEEAVLLLTDVALYLCRFDWNLDKVSSFERVDLAHVTKIRFGTYITSTISPAQVDELRNVGLVIEYKPGLTDVTRVNTRSLSSMSDHPQAKSDGDFTSAALSNVAGFFSGKTGGVLPVPSRKIALKALYSQTSAADPSGGKIKGGEEPEEITRLTEIQQVVVIAAEIERLAMHNQPRLAGGKEEEGHLIEKGDIISVAEARKNTTLLEQLGHAVKKLVWA</sequence>
<evidence type="ECO:0000259" key="2">
    <source>
        <dbReference type="PROSITE" id="PS50275"/>
    </source>
</evidence>
<organism evidence="4 5">
    <name type="scientific">Apiosordaria backusii</name>
    <dbReference type="NCBI Taxonomy" id="314023"/>
    <lineage>
        <taxon>Eukaryota</taxon>
        <taxon>Fungi</taxon>
        <taxon>Dikarya</taxon>
        <taxon>Ascomycota</taxon>
        <taxon>Pezizomycotina</taxon>
        <taxon>Sordariomycetes</taxon>
        <taxon>Sordariomycetidae</taxon>
        <taxon>Sordariales</taxon>
        <taxon>Lasiosphaeriaceae</taxon>
        <taxon>Apiosordaria</taxon>
    </lineage>
</organism>
<feature type="region of interest" description="Disordered" evidence="1">
    <location>
        <begin position="229"/>
        <end position="256"/>
    </location>
</feature>
<dbReference type="Pfam" id="PF12456">
    <property type="entry name" value="hSac2"/>
    <property type="match status" value="1"/>
</dbReference>
<evidence type="ECO:0000256" key="1">
    <source>
        <dbReference type="SAM" id="MobiDB-lite"/>
    </source>
</evidence>
<evidence type="ECO:0000259" key="3">
    <source>
        <dbReference type="PROSITE" id="PS51791"/>
    </source>
</evidence>
<dbReference type="Pfam" id="PF02383">
    <property type="entry name" value="Syja_N"/>
    <property type="match status" value="1"/>
</dbReference>
<evidence type="ECO:0000313" key="4">
    <source>
        <dbReference type="EMBL" id="KAK0735545.1"/>
    </source>
</evidence>
<reference evidence="4" key="1">
    <citation type="submission" date="2023-06" db="EMBL/GenBank/DDBJ databases">
        <title>Genome-scale phylogeny and comparative genomics of the fungal order Sordariales.</title>
        <authorList>
            <consortium name="Lawrence Berkeley National Laboratory"/>
            <person name="Hensen N."/>
            <person name="Bonometti L."/>
            <person name="Westerberg I."/>
            <person name="Brannstrom I.O."/>
            <person name="Guillou S."/>
            <person name="Cros-Aarteil S."/>
            <person name="Calhoun S."/>
            <person name="Haridas S."/>
            <person name="Kuo A."/>
            <person name="Mondo S."/>
            <person name="Pangilinan J."/>
            <person name="Riley R."/>
            <person name="Labutti K."/>
            <person name="Andreopoulos B."/>
            <person name="Lipzen A."/>
            <person name="Chen C."/>
            <person name="Yanf M."/>
            <person name="Daum C."/>
            <person name="Ng V."/>
            <person name="Clum A."/>
            <person name="Steindorff A."/>
            <person name="Ohm R."/>
            <person name="Martin F."/>
            <person name="Silar P."/>
            <person name="Natvig D."/>
            <person name="Lalanne C."/>
            <person name="Gautier V."/>
            <person name="Ament-Velasquez S.L."/>
            <person name="Kruys A."/>
            <person name="Hutchinson M.I."/>
            <person name="Powell A.J."/>
            <person name="Barry K."/>
            <person name="Miller A.N."/>
            <person name="Grigoriev I.V."/>
            <person name="Debuchy R."/>
            <person name="Gladieux P."/>
            <person name="Thoren M.H."/>
            <person name="Johannesson H."/>
        </authorList>
    </citation>
    <scope>NUCLEOTIDE SEQUENCE</scope>
    <source>
        <strain evidence="4">CBS 540.89</strain>
    </source>
</reference>
<feature type="domain" description="HSac2" evidence="3">
    <location>
        <begin position="725"/>
        <end position="885"/>
    </location>
</feature>
<feature type="region of interest" description="Disordered" evidence="1">
    <location>
        <begin position="364"/>
        <end position="395"/>
    </location>
</feature>
<name>A0AA40ED32_9PEZI</name>
<gene>
    <name evidence="4" type="ORF">B0T21DRAFT_290614</name>
</gene>
<dbReference type="PROSITE" id="PS51791">
    <property type="entry name" value="HSAC2"/>
    <property type="match status" value="1"/>
</dbReference>
<feature type="domain" description="SAC" evidence="2">
    <location>
        <begin position="287"/>
        <end position="655"/>
    </location>
</feature>
<proteinExistence type="predicted"/>
<feature type="compositionally biased region" description="Polar residues" evidence="1">
    <location>
        <begin position="129"/>
        <end position="148"/>
    </location>
</feature>
<comment type="caution">
    <text evidence="4">The sequence shown here is derived from an EMBL/GenBank/DDBJ whole genome shotgun (WGS) entry which is preliminary data.</text>
</comment>
<dbReference type="PANTHER" id="PTHR45662:SF7">
    <property type="entry name" value="SACI DOMAIN PROTEIN (AFU_ORTHOLOGUE AFUA_1G15890)"/>
    <property type="match status" value="1"/>
</dbReference>
<protein>
    <submittedName>
        <fullName evidence="4">SacI homology domain-containing protein</fullName>
    </submittedName>
</protein>
<dbReference type="InterPro" id="IPR034753">
    <property type="entry name" value="hSac2"/>
</dbReference>
<dbReference type="PANTHER" id="PTHR45662">
    <property type="entry name" value="PHOSPHATIDYLINOSITIDE PHOSPHATASE SAC1"/>
    <property type="match status" value="1"/>
</dbReference>
<dbReference type="GO" id="GO:0005783">
    <property type="term" value="C:endoplasmic reticulum"/>
    <property type="evidence" value="ECO:0007669"/>
    <property type="project" value="TreeGrafter"/>
</dbReference>
<dbReference type="GO" id="GO:0046856">
    <property type="term" value="P:phosphatidylinositol dephosphorylation"/>
    <property type="evidence" value="ECO:0007669"/>
    <property type="project" value="TreeGrafter"/>
</dbReference>
<dbReference type="PROSITE" id="PS50275">
    <property type="entry name" value="SAC"/>
    <property type="match status" value="1"/>
</dbReference>
<dbReference type="EMBL" id="JAUKTV010000007">
    <property type="protein sequence ID" value="KAK0735545.1"/>
    <property type="molecule type" value="Genomic_DNA"/>
</dbReference>
<dbReference type="GO" id="GO:0043812">
    <property type="term" value="F:phosphatidylinositol-4-phosphate phosphatase activity"/>
    <property type="evidence" value="ECO:0007669"/>
    <property type="project" value="TreeGrafter"/>
</dbReference>
<dbReference type="Proteomes" id="UP001172159">
    <property type="component" value="Unassembled WGS sequence"/>
</dbReference>
<keyword evidence="5" id="KW-1185">Reference proteome</keyword>
<feature type="region of interest" description="Disordered" evidence="1">
    <location>
        <begin position="129"/>
        <end position="200"/>
    </location>
</feature>